<dbReference type="AlphaFoldDB" id="A0A7K5VXJ0"/>
<dbReference type="PROSITE" id="PS50262">
    <property type="entry name" value="G_PROTEIN_RECEP_F1_2"/>
    <property type="match status" value="1"/>
</dbReference>
<evidence type="ECO:0000256" key="9">
    <source>
        <dbReference type="ARBA" id="ARBA00023224"/>
    </source>
</evidence>
<keyword evidence="4" id="KW-0716">Sensory transduction</keyword>
<protein>
    <submittedName>
        <fullName evidence="12">OR5V1 protein</fullName>
    </submittedName>
</protein>
<feature type="transmembrane region" description="Helical" evidence="10">
    <location>
        <begin position="18"/>
        <end position="39"/>
    </location>
</feature>
<dbReference type="Proteomes" id="UP000557268">
    <property type="component" value="Unassembled WGS sequence"/>
</dbReference>
<keyword evidence="9" id="KW-0807">Transducer</keyword>
<keyword evidence="2" id="KW-1003">Cell membrane</keyword>
<gene>
    <name evidence="12" type="primary">Or5v1_0</name>
    <name evidence="12" type="ORF">HYLPRA_R15141</name>
</gene>
<proteinExistence type="predicted"/>
<evidence type="ECO:0000256" key="3">
    <source>
        <dbReference type="ARBA" id="ARBA00022692"/>
    </source>
</evidence>
<evidence type="ECO:0000256" key="4">
    <source>
        <dbReference type="ARBA" id="ARBA00022725"/>
    </source>
</evidence>
<dbReference type="PRINTS" id="PR00245">
    <property type="entry name" value="OLFACTORYR"/>
</dbReference>
<dbReference type="InterPro" id="IPR050516">
    <property type="entry name" value="Olfactory_GPCR"/>
</dbReference>
<keyword evidence="7 10" id="KW-0472">Membrane</keyword>
<keyword evidence="5 10" id="KW-1133">Transmembrane helix</keyword>
<evidence type="ECO:0000256" key="2">
    <source>
        <dbReference type="ARBA" id="ARBA00022475"/>
    </source>
</evidence>
<dbReference type="EMBL" id="VYXD01001243">
    <property type="protein sequence ID" value="NWU33773.1"/>
    <property type="molecule type" value="Genomic_DNA"/>
</dbReference>
<evidence type="ECO:0000259" key="11">
    <source>
        <dbReference type="PROSITE" id="PS50262"/>
    </source>
</evidence>
<evidence type="ECO:0000256" key="1">
    <source>
        <dbReference type="ARBA" id="ARBA00004651"/>
    </source>
</evidence>
<feature type="domain" description="G-protein coupled receptors family 1 profile" evidence="11">
    <location>
        <begin position="1"/>
        <end position="118"/>
    </location>
</feature>
<dbReference type="GO" id="GO:0004930">
    <property type="term" value="F:G protein-coupled receptor activity"/>
    <property type="evidence" value="ECO:0007669"/>
    <property type="project" value="UniProtKB-KW"/>
</dbReference>
<dbReference type="InterPro" id="IPR017452">
    <property type="entry name" value="GPCR_Rhodpsn_7TM"/>
</dbReference>
<keyword evidence="8" id="KW-0675">Receptor</keyword>
<dbReference type="SUPFAM" id="SSF81321">
    <property type="entry name" value="Family A G protein-coupled receptor-like"/>
    <property type="match status" value="1"/>
</dbReference>
<name>A0A7K5VXJ0_9SYLV</name>
<dbReference type="Pfam" id="PF13853">
    <property type="entry name" value="7tm_4"/>
    <property type="match status" value="1"/>
</dbReference>
<dbReference type="InterPro" id="IPR000725">
    <property type="entry name" value="Olfact_rcpt"/>
</dbReference>
<feature type="transmembrane region" description="Helical" evidence="10">
    <location>
        <begin position="59"/>
        <end position="84"/>
    </location>
</feature>
<dbReference type="GO" id="GO:0005886">
    <property type="term" value="C:plasma membrane"/>
    <property type="evidence" value="ECO:0007669"/>
    <property type="project" value="UniProtKB-SubCell"/>
</dbReference>
<reference evidence="12 13" key="1">
    <citation type="submission" date="2019-09" db="EMBL/GenBank/DDBJ databases">
        <title>Bird 10,000 Genomes (B10K) Project - Family phase.</title>
        <authorList>
            <person name="Zhang G."/>
        </authorList>
    </citation>
    <scope>NUCLEOTIDE SEQUENCE [LARGE SCALE GENOMIC DNA]</scope>
    <source>
        <strain evidence="12">B10K-DU-001-70</strain>
        <tissue evidence="12">Muscle</tissue>
    </source>
</reference>
<comment type="caution">
    <text evidence="12">The sequence shown here is derived from an EMBL/GenBank/DDBJ whole genome shotgun (WGS) entry which is preliminary data.</text>
</comment>
<dbReference type="GO" id="GO:0004984">
    <property type="term" value="F:olfactory receptor activity"/>
    <property type="evidence" value="ECO:0007669"/>
    <property type="project" value="InterPro"/>
</dbReference>
<keyword evidence="4" id="KW-0552">Olfaction</keyword>
<evidence type="ECO:0000256" key="10">
    <source>
        <dbReference type="SAM" id="Phobius"/>
    </source>
</evidence>
<keyword evidence="3 10" id="KW-0812">Transmembrane</keyword>
<dbReference type="PANTHER" id="PTHR26452">
    <property type="entry name" value="OLFACTORY RECEPTOR"/>
    <property type="match status" value="1"/>
</dbReference>
<evidence type="ECO:0000313" key="13">
    <source>
        <dbReference type="Proteomes" id="UP000557268"/>
    </source>
</evidence>
<evidence type="ECO:0000256" key="8">
    <source>
        <dbReference type="ARBA" id="ARBA00023170"/>
    </source>
</evidence>
<accession>A0A7K5VXJ0</accession>
<keyword evidence="6" id="KW-0297">G-protein coupled receptor</keyword>
<feature type="non-terminal residue" evidence="12">
    <location>
        <position position="1"/>
    </location>
</feature>
<keyword evidence="13" id="KW-1185">Reference proteome</keyword>
<sequence length="118" mass="12642">ALHPQATISYSGCLAQMFFPMWCAGAECALLAVMAYVRYAAVCQSLRYAQALSRSTCATAAAGCWLWGLLHSALHALLAARLLFRGAARLRHIFCDVPPLLGAACSDTRPNELALNVS</sequence>
<evidence type="ECO:0000256" key="7">
    <source>
        <dbReference type="ARBA" id="ARBA00023136"/>
    </source>
</evidence>
<evidence type="ECO:0000256" key="6">
    <source>
        <dbReference type="ARBA" id="ARBA00023040"/>
    </source>
</evidence>
<evidence type="ECO:0000256" key="5">
    <source>
        <dbReference type="ARBA" id="ARBA00022989"/>
    </source>
</evidence>
<evidence type="ECO:0000313" key="12">
    <source>
        <dbReference type="EMBL" id="NWU33773.1"/>
    </source>
</evidence>
<organism evidence="12 13">
    <name type="scientific">Hylia prasina</name>
    <name type="common">green hylia</name>
    <dbReference type="NCBI Taxonomy" id="208073"/>
    <lineage>
        <taxon>Eukaryota</taxon>
        <taxon>Metazoa</taxon>
        <taxon>Chordata</taxon>
        <taxon>Craniata</taxon>
        <taxon>Vertebrata</taxon>
        <taxon>Euteleostomi</taxon>
        <taxon>Archelosauria</taxon>
        <taxon>Archosauria</taxon>
        <taxon>Dinosauria</taxon>
        <taxon>Saurischia</taxon>
        <taxon>Theropoda</taxon>
        <taxon>Coelurosauria</taxon>
        <taxon>Aves</taxon>
        <taxon>Neognathae</taxon>
        <taxon>Neoaves</taxon>
        <taxon>Telluraves</taxon>
        <taxon>Australaves</taxon>
        <taxon>Passeriformes</taxon>
        <taxon>Sylvioidea</taxon>
        <taxon>Sylviidae</taxon>
        <taxon>Acrocephalinae</taxon>
        <taxon>Hylia</taxon>
    </lineage>
</organism>
<comment type="subcellular location">
    <subcellularLocation>
        <location evidence="1">Cell membrane</location>
        <topology evidence="1">Multi-pass membrane protein</topology>
    </subcellularLocation>
</comment>
<dbReference type="Gene3D" id="1.20.1070.10">
    <property type="entry name" value="Rhodopsin 7-helix transmembrane proteins"/>
    <property type="match status" value="1"/>
</dbReference>
<feature type="non-terminal residue" evidence="12">
    <location>
        <position position="118"/>
    </location>
</feature>